<keyword evidence="3" id="KW-1185">Reference proteome</keyword>
<organism evidence="2 3">
    <name type="scientific">Lentinula raphanica</name>
    <dbReference type="NCBI Taxonomy" id="153919"/>
    <lineage>
        <taxon>Eukaryota</taxon>
        <taxon>Fungi</taxon>
        <taxon>Dikarya</taxon>
        <taxon>Basidiomycota</taxon>
        <taxon>Agaricomycotina</taxon>
        <taxon>Agaricomycetes</taxon>
        <taxon>Agaricomycetidae</taxon>
        <taxon>Agaricales</taxon>
        <taxon>Marasmiineae</taxon>
        <taxon>Omphalotaceae</taxon>
        <taxon>Lentinula</taxon>
    </lineage>
</organism>
<dbReference type="Proteomes" id="UP001163846">
    <property type="component" value="Unassembled WGS sequence"/>
</dbReference>
<gene>
    <name evidence="2" type="ORF">F5878DRAFT_288512</name>
</gene>
<reference evidence="2" key="1">
    <citation type="submission" date="2022-08" db="EMBL/GenBank/DDBJ databases">
        <authorList>
            <consortium name="DOE Joint Genome Institute"/>
            <person name="Min B."/>
            <person name="Riley R."/>
            <person name="Sierra-Patev S."/>
            <person name="Naranjo-Ortiz M."/>
            <person name="Looney B."/>
            <person name="Konkel Z."/>
            <person name="Slot J.C."/>
            <person name="Sakamoto Y."/>
            <person name="Steenwyk J.L."/>
            <person name="Rokas A."/>
            <person name="Carro J."/>
            <person name="Camarero S."/>
            <person name="Ferreira P."/>
            <person name="Molpeceres G."/>
            <person name="Ruiz-Duenas F.J."/>
            <person name="Serrano A."/>
            <person name="Henrissat B."/>
            <person name="Drula E."/>
            <person name="Hughes K.W."/>
            <person name="Mata J.L."/>
            <person name="Ishikawa N.K."/>
            <person name="Vargas-Isla R."/>
            <person name="Ushijima S."/>
            <person name="Smith C.A."/>
            <person name="Ahrendt S."/>
            <person name="Andreopoulos W."/>
            <person name="He G."/>
            <person name="Labutti K."/>
            <person name="Lipzen A."/>
            <person name="Ng V."/>
            <person name="Sandor L."/>
            <person name="Barry K."/>
            <person name="Martinez A.T."/>
            <person name="Xiao Y."/>
            <person name="Gibbons J.G."/>
            <person name="Terashima K."/>
            <person name="Hibbett D.S."/>
            <person name="Grigoriev I.V."/>
        </authorList>
    </citation>
    <scope>NUCLEOTIDE SEQUENCE</scope>
    <source>
        <strain evidence="2">TFB9207</strain>
    </source>
</reference>
<dbReference type="PANTHER" id="PTHR39603:SF1">
    <property type="entry name" value="CYANOVIRIN-N DOMAIN-CONTAINING PROTEIN"/>
    <property type="match status" value="1"/>
</dbReference>
<name>A0AA38UAT9_9AGAR</name>
<keyword evidence="1" id="KW-0732">Signal</keyword>
<evidence type="ECO:0000313" key="3">
    <source>
        <dbReference type="Proteomes" id="UP001163846"/>
    </source>
</evidence>
<evidence type="ECO:0000256" key="1">
    <source>
        <dbReference type="SAM" id="SignalP"/>
    </source>
</evidence>
<feature type="signal peptide" evidence="1">
    <location>
        <begin position="1"/>
        <end position="25"/>
    </location>
</feature>
<dbReference type="PANTHER" id="PTHR39603">
    <property type="entry name" value="CYANOVIRIN-N DOMAIN-CONTAINING PROTEIN"/>
    <property type="match status" value="1"/>
</dbReference>
<protein>
    <submittedName>
        <fullName evidence="2">Uncharacterized protein</fullName>
    </submittedName>
</protein>
<dbReference type="AlphaFoldDB" id="A0AA38UAT9"/>
<comment type="caution">
    <text evidence="2">The sequence shown here is derived from an EMBL/GenBank/DDBJ whole genome shotgun (WGS) entry which is preliminary data.</text>
</comment>
<sequence length="158" mass="16898">MIMTRLASFLTTVTLLSLPLAFTDAASVPTALQTRASNPELSKRMTNQCSKTSHTSKVEDVIAAFDYLVAIGDSNCSVSTSTLDEDGKYKRKVELNSTLVLFSLVDGVQETASLCSDVSLAVQWIFTWCNTDGQVAGSAAANGNGDLNVTVVNVDYFN</sequence>
<evidence type="ECO:0000313" key="2">
    <source>
        <dbReference type="EMBL" id="KAJ3835932.1"/>
    </source>
</evidence>
<feature type="chain" id="PRO_5041285069" evidence="1">
    <location>
        <begin position="26"/>
        <end position="158"/>
    </location>
</feature>
<proteinExistence type="predicted"/>
<dbReference type="EMBL" id="MU806364">
    <property type="protein sequence ID" value="KAJ3835932.1"/>
    <property type="molecule type" value="Genomic_DNA"/>
</dbReference>
<accession>A0AA38UAT9</accession>